<evidence type="ECO:0000313" key="2">
    <source>
        <dbReference type="EMBL" id="EJK63056.1"/>
    </source>
</evidence>
<reference evidence="2 3" key="1">
    <citation type="journal article" date="2012" name="Genome Biol.">
        <title>Genome and low-iron response of an oceanic diatom adapted to chronic iron limitation.</title>
        <authorList>
            <person name="Lommer M."/>
            <person name="Specht M."/>
            <person name="Roy A.S."/>
            <person name="Kraemer L."/>
            <person name="Andreson R."/>
            <person name="Gutowska M.A."/>
            <person name="Wolf J."/>
            <person name="Bergner S.V."/>
            <person name="Schilhabel M.B."/>
            <person name="Klostermeier U.C."/>
            <person name="Beiko R.G."/>
            <person name="Rosenstiel P."/>
            <person name="Hippler M."/>
            <person name="Laroche J."/>
        </authorList>
    </citation>
    <scope>NUCLEOTIDE SEQUENCE [LARGE SCALE GENOMIC DNA]</scope>
    <source>
        <strain evidence="2 3">CCMP1005</strain>
    </source>
</reference>
<feature type="compositionally biased region" description="Basic and acidic residues" evidence="1">
    <location>
        <begin position="390"/>
        <end position="399"/>
    </location>
</feature>
<dbReference type="AlphaFoldDB" id="K0SPY0"/>
<sequence>MALPLTLAEAAKKAAVADRVTSVPDEDEEAAEEKPKRRGKWLPEEEAYATRLIREFKDGLLPLSDGTTLRTFLATLLNCDPRVSGPCLTLTHMLEFPKCIGKQVFRKRAIEHTNRTQAEIDQRRYELTQLETTFLNKMYEQVAKVESSNSSCAATNKSAAAAGRAMLQARNKSNIEGGGKLGLFAQLQSSGGGMIDNSLAGDYLKKMTEAQQTGHYPSSYAPLGVGQPTAHSSALSLSGFTNFLQPDLLSSGLSAAHLPHLAGSNNIASSASLAALLGKQRSFERLMSLDFQSMQSIDNLASVMQAGMRKQQALNQSGMKNVDWGNQVQQVRNTQNDSSSGSSMLSKPQGASKPILSDLLRSLHGNSDNGSAKKGAENVSDTAPNTDAAKVTDESDAKETPVATDSTLSILAEKISGTSGDGKADKKKVEDLVRSLSSNLTNGNGGSLQTTSQANASFDAYQPANSLLSNINQQQNQQMANPANQFLGLMQQQGMGQTLGQQIYQNSVGLYNNYPANIGMMHGQHNPLMLQQPMVSYQSQGGIQPVVNQGLYNQPQLFHQGGESAVNSFYCFRGKLTALHLQYNSRTQSAIEPPPPSTTIESSRQSAVSASADNTTAALMQSMSEGKEGGSAQAPAFADEHGSDASILGVKRGAEEITGDALDEPSSKKQLSTEV</sequence>
<feature type="region of interest" description="Disordered" evidence="1">
    <location>
        <begin position="18"/>
        <end position="39"/>
    </location>
</feature>
<dbReference type="Proteomes" id="UP000266841">
    <property type="component" value="Unassembled WGS sequence"/>
</dbReference>
<gene>
    <name evidence="2" type="ORF">THAOC_16307</name>
</gene>
<protein>
    <submittedName>
        <fullName evidence="2">Uncharacterized protein</fullName>
    </submittedName>
</protein>
<name>K0SPY0_THAOC</name>
<comment type="caution">
    <text evidence="2">The sequence shown here is derived from an EMBL/GenBank/DDBJ whole genome shotgun (WGS) entry which is preliminary data.</text>
</comment>
<keyword evidence="3" id="KW-1185">Reference proteome</keyword>
<evidence type="ECO:0000313" key="3">
    <source>
        <dbReference type="Proteomes" id="UP000266841"/>
    </source>
</evidence>
<dbReference type="OrthoDB" id="206902at2759"/>
<proteinExistence type="predicted"/>
<feature type="region of interest" description="Disordered" evidence="1">
    <location>
        <begin position="332"/>
        <end position="404"/>
    </location>
</feature>
<feature type="compositionally biased region" description="Polar residues" evidence="1">
    <location>
        <begin position="604"/>
        <end position="624"/>
    </location>
</feature>
<dbReference type="eggNOG" id="ENOG502QPS9">
    <property type="taxonomic scope" value="Eukaryota"/>
</dbReference>
<feature type="region of interest" description="Disordered" evidence="1">
    <location>
        <begin position="587"/>
        <end position="675"/>
    </location>
</feature>
<accession>K0SPY0</accession>
<dbReference type="PANTHER" id="PTHR35213">
    <property type="entry name" value="RING-TYPE DOMAIN-CONTAINING PROTEIN-RELATED"/>
    <property type="match status" value="1"/>
</dbReference>
<feature type="compositionally biased region" description="Polar residues" evidence="1">
    <location>
        <begin position="332"/>
        <end position="346"/>
    </location>
</feature>
<evidence type="ECO:0000256" key="1">
    <source>
        <dbReference type="SAM" id="MobiDB-lite"/>
    </source>
</evidence>
<organism evidence="2 3">
    <name type="scientific">Thalassiosira oceanica</name>
    <name type="common">Marine diatom</name>
    <dbReference type="NCBI Taxonomy" id="159749"/>
    <lineage>
        <taxon>Eukaryota</taxon>
        <taxon>Sar</taxon>
        <taxon>Stramenopiles</taxon>
        <taxon>Ochrophyta</taxon>
        <taxon>Bacillariophyta</taxon>
        <taxon>Coscinodiscophyceae</taxon>
        <taxon>Thalassiosirophycidae</taxon>
        <taxon>Thalassiosirales</taxon>
        <taxon>Thalassiosiraceae</taxon>
        <taxon>Thalassiosira</taxon>
    </lineage>
</organism>
<dbReference type="PANTHER" id="PTHR35213:SF5">
    <property type="entry name" value="RING-TYPE DOMAIN-CONTAINING PROTEIN"/>
    <property type="match status" value="1"/>
</dbReference>
<dbReference type="EMBL" id="AGNL01018463">
    <property type="protein sequence ID" value="EJK63056.1"/>
    <property type="molecule type" value="Genomic_DNA"/>
</dbReference>